<keyword evidence="1" id="KW-0597">Phosphoprotein</keyword>
<evidence type="ECO:0000256" key="3">
    <source>
        <dbReference type="ARBA" id="ARBA00022722"/>
    </source>
</evidence>
<evidence type="ECO:0000256" key="5">
    <source>
        <dbReference type="ARBA" id="ARBA00022801"/>
    </source>
</evidence>
<dbReference type="GO" id="GO:0000166">
    <property type="term" value="F:nucleotide binding"/>
    <property type="evidence" value="ECO:0007669"/>
    <property type="project" value="UniProtKB-KW"/>
</dbReference>
<dbReference type="GO" id="GO:0004540">
    <property type="term" value="F:RNA nuclease activity"/>
    <property type="evidence" value="ECO:0007669"/>
    <property type="project" value="InterPro"/>
</dbReference>
<dbReference type="OrthoDB" id="4829434at2"/>
<evidence type="ECO:0000313" key="6">
    <source>
        <dbReference type="EMBL" id="SNS32339.1"/>
    </source>
</evidence>
<evidence type="ECO:0000256" key="2">
    <source>
        <dbReference type="ARBA" id="ARBA00022649"/>
    </source>
</evidence>
<evidence type="ECO:0000313" key="7">
    <source>
        <dbReference type="Proteomes" id="UP000198281"/>
    </source>
</evidence>
<organism evidence="6 7">
    <name type="scientific">Edaphosphingomonas laterariae</name>
    <dbReference type="NCBI Taxonomy" id="861865"/>
    <lineage>
        <taxon>Bacteria</taxon>
        <taxon>Pseudomonadati</taxon>
        <taxon>Pseudomonadota</taxon>
        <taxon>Alphaproteobacteria</taxon>
        <taxon>Sphingomonadales</taxon>
        <taxon>Rhizorhabdaceae</taxon>
        <taxon>Edaphosphingomonas</taxon>
    </lineage>
</organism>
<accession>A0A239DJC3</accession>
<keyword evidence="4" id="KW-0547">Nucleotide-binding</keyword>
<dbReference type="AlphaFoldDB" id="A0A239DJC3"/>
<dbReference type="RefSeq" id="WP_089218659.1">
    <property type="nucleotide sequence ID" value="NZ_FZOS01000004.1"/>
</dbReference>
<dbReference type="InterPro" id="IPR008201">
    <property type="entry name" value="HepT-like"/>
</dbReference>
<dbReference type="EMBL" id="FZOS01000004">
    <property type="protein sequence ID" value="SNS32339.1"/>
    <property type="molecule type" value="Genomic_DNA"/>
</dbReference>
<sequence length="124" mass="14614">MSRSLSDNLDNLQMLIDRIDDSLKGRSYDDYLNDTDLQDATTYRLSMLGEVTTKLPDDLKERHPDIPWNKIRAFRNVASHDYFSIVPDMVWEGTRSLEPIKEMIREELARLEAEQRDRDGGRRR</sequence>
<dbReference type="PANTHER" id="PTHR34139:SF1">
    <property type="entry name" value="RNASE MJ1380-RELATED"/>
    <property type="match status" value="1"/>
</dbReference>
<keyword evidence="5" id="KW-0378">Hydrolase</keyword>
<dbReference type="Pfam" id="PF01934">
    <property type="entry name" value="HepT-like"/>
    <property type="match status" value="1"/>
</dbReference>
<name>A0A239DJC3_9SPHN</name>
<reference evidence="7" key="1">
    <citation type="submission" date="2017-06" db="EMBL/GenBank/DDBJ databases">
        <authorList>
            <person name="Varghese N."/>
            <person name="Submissions S."/>
        </authorList>
    </citation>
    <scope>NUCLEOTIDE SEQUENCE [LARGE SCALE GENOMIC DNA]</scope>
    <source>
        <strain evidence="7">LNB2</strain>
    </source>
</reference>
<keyword evidence="3" id="KW-0540">Nuclease</keyword>
<keyword evidence="7" id="KW-1185">Reference proteome</keyword>
<keyword evidence="2" id="KW-1277">Toxin-antitoxin system</keyword>
<evidence type="ECO:0000256" key="1">
    <source>
        <dbReference type="ARBA" id="ARBA00022553"/>
    </source>
</evidence>
<gene>
    <name evidence="6" type="ORF">SAMN06295912_104132</name>
</gene>
<dbReference type="GO" id="GO:0110001">
    <property type="term" value="C:toxin-antitoxin complex"/>
    <property type="evidence" value="ECO:0007669"/>
    <property type="project" value="InterPro"/>
</dbReference>
<dbReference type="PANTHER" id="PTHR34139">
    <property type="entry name" value="UPF0331 PROTEIN MJ0127"/>
    <property type="match status" value="1"/>
</dbReference>
<proteinExistence type="predicted"/>
<dbReference type="GO" id="GO:0016787">
    <property type="term" value="F:hydrolase activity"/>
    <property type="evidence" value="ECO:0007669"/>
    <property type="project" value="UniProtKB-KW"/>
</dbReference>
<dbReference type="Proteomes" id="UP000198281">
    <property type="component" value="Unassembled WGS sequence"/>
</dbReference>
<evidence type="ECO:0000256" key="4">
    <source>
        <dbReference type="ARBA" id="ARBA00022741"/>
    </source>
</evidence>
<dbReference type="InterPro" id="IPR051813">
    <property type="entry name" value="HepT_RNase_toxin"/>
</dbReference>
<protein>
    <submittedName>
        <fullName evidence="6">Uncharacterized conserved protein, contains HEPN domain</fullName>
    </submittedName>
</protein>